<keyword evidence="2" id="KW-1185">Reference proteome</keyword>
<name>A0A0C9YUM2_9AGAM</name>
<sequence>MFTHPCSLLHMTSTTIGSNIRFFECGLSVHQRQCRHDYIQRRQAGNNPFQFYLSLLSNGFSTWVIQPAHPSRLMTLPTLEYLTLNL</sequence>
<reference evidence="2" key="2">
    <citation type="submission" date="2015-01" db="EMBL/GenBank/DDBJ databases">
        <title>Evolutionary Origins and Diversification of the Mycorrhizal Mutualists.</title>
        <authorList>
            <consortium name="DOE Joint Genome Institute"/>
            <consortium name="Mycorrhizal Genomics Consortium"/>
            <person name="Kohler A."/>
            <person name="Kuo A."/>
            <person name="Nagy L.G."/>
            <person name="Floudas D."/>
            <person name="Copeland A."/>
            <person name="Barry K.W."/>
            <person name="Cichocki N."/>
            <person name="Veneault-Fourrey C."/>
            <person name="LaButti K."/>
            <person name="Lindquist E.A."/>
            <person name="Lipzen A."/>
            <person name="Lundell T."/>
            <person name="Morin E."/>
            <person name="Murat C."/>
            <person name="Riley R."/>
            <person name="Ohm R."/>
            <person name="Sun H."/>
            <person name="Tunlid A."/>
            <person name="Henrissat B."/>
            <person name="Grigoriev I.V."/>
            <person name="Hibbett D.S."/>
            <person name="Martin F."/>
        </authorList>
    </citation>
    <scope>NUCLEOTIDE SEQUENCE [LARGE SCALE GENOMIC DNA]</scope>
    <source>
        <strain evidence="2">441</strain>
    </source>
</reference>
<dbReference type="AlphaFoldDB" id="A0A0C9YUM2"/>
<reference evidence="1 2" key="1">
    <citation type="submission" date="2014-04" db="EMBL/GenBank/DDBJ databases">
        <authorList>
            <consortium name="DOE Joint Genome Institute"/>
            <person name="Kuo A."/>
            <person name="Kohler A."/>
            <person name="Costa M.D."/>
            <person name="Nagy L.G."/>
            <person name="Floudas D."/>
            <person name="Copeland A."/>
            <person name="Barry K.W."/>
            <person name="Cichocki N."/>
            <person name="Veneault-Fourrey C."/>
            <person name="LaButti K."/>
            <person name="Lindquist E.A."/>
            <person name="Lipzen A."/>
            <person name="Lundell T."/>
            <person name="Morin E."/>
            <person name="Murat C."/>
            <person name="Sun H."/>
            <person name="Tunlid A."/>
            <person name="Henrissat B."/>
            <person name="Grigoriev I.V."/>
            <person name="Hibbett D.S."/>
            <person name="Martin F."/>
            <person name="Nordberg H.P."/>
            <person name="Cantor M.N."/>
            <person name="Hua S.X."/>
        </authorList>
    </citation>
    <scope>NUCLEOTIDE SEQUENCE [LARGE SCALE GENOMIC DNA]</scope>
    <source>
        <strain evidence="1 2">441</strain>
    </source>
</reference>
<dbReference type="Proteomes" id="UP000054018">
    <property type="component" value="Unassembled WGS sequence"/>
</dbReference>
<protein>
    <submittedName>
        <fullName evidence="1">Uncharacterized protein</fullName>
    </submittedName>
</protein>
<accession>A0A0C9YUM2</accession>
<evidence type="ECO:0000313" key="1">
    <source>
        <dbReference type="EMBL" id="KIK11518.1"/>
    </source>
</evidence>
<dbReference type="HOGENOM" id="CLU_2498713_0_0_1"/>
<gene>
    <name evidence="1" type="ORF">PISMIDRAFT_19452</name>
</gene>
<proteinExistence type="predicted"/>
<dbReference type="EMBL" id="KN834199">
    <property type="protein sequence ID" value="KIK11518.1"/>
    <property type="molecule type" value="Genomic_DNA"/>
</dbReference>
<evidence type="ECO:0000313" key="2">
    <source>
        <dbReference type="Proteomes" id="UP000054018"/>
    </source>
</evidence>
<organism evidence="1 2">
    <name type="scientific">Pisolithus microcarpus 441</name>
    <dbReference type="NCBI Taxonomy" id="765257"/>
    <lineage>
        <taxon>Eukaryota</taxon>
        <taxon>Fungi</taxon>
        <taxon>Dikarya</taxon>
        <taxon>Basidiomycota</taxon>
        <taxon>Agaricomycotina</taxon>
        <taxon>Agaricomycetes</taxon>
        <taxon>Agaricomycetidae</taxon>
        <taxon>Boletales</taxon>
        <taxon>Sclerodermatineae</taxon>
        <taxon>Pisolithaceae</taxon>
        <taxon>Pisolithus</taxon>
    </lineage>
</organism>